<reference evidence="1 2" key="1">
    <citation type="submission" date="2019-07" db="EMBL/GenBank/DDBJ databases">
        <title>Annotation for the trematode Paragonimus westermani.</title>
        <authorList>
            <person name="Choi Y.-J."/>
        </authorList>
    </citation>
    <scope>NUCLEOTIDE SEQUENCE [LARGE SCALE GENOMIC DNA]</scope>
    <source>
        <strain evidence="1">180907_Pwestermani</strain>
    </source>
</reference>
<organism evidence="1 2">
    <name type="scientific">Paragonimus westermani</name>
    <dbReference type="NCBI Taxonomy" id="34504"/>
    <lineage>
        <taxon>Eukaryota</taxon>
        <taxon>Metazoa</taxon>
        <taxon>Spiralia</taxon>
        <taxon>Lophotrochozoa</taxon>
        <taxon>Platyhelminthes</taxon>
        <taxon>Trematoda</taxon>
        <taxon>Digenea</taxon>
        <taxon>Plagiorchiida</taxon>
        <taxon>Troglotremata</taxon>
        <taxon>Troglotrematidae</taxon>
        <taxon>Paragonimus</taxon>
    </lineage>
</organism>
<dbReference type="Proteomes" id="UP000699462">
    <property type="component" value="Unassembled WGS sequence"/>
</dbReference>
<name>A0A8T0DW59_9TREM</name>
<dbReference type="AlphaFoldDB" id="A0A8T0DW59"/>
<gene>
    <name evidence="1" type="ORF">P879_00265</name>
</gene>
<evidence type="ECO:0000313" key="2">
    <source>
        <dbReference type="Proteomes" id="UP000699462"/>
    </source>
</evidence>
<proteinExistence type="predicted"/>
<sequence length="100" mass="10932">MMAVVLVTGSPRLNAGWTRRQRDWTSDGPVVTVDVPGASTETELATGQSVSKNRQECVRALIRSAGYLQPLTQLWSVCQHAPEFADLLPKVQALISQLQV</sequence>
<protein>
    <submittedName>
        <fullName evidence="1">Uncharacterized protein</fullName>
    </submittedName>
</protein>
<evidence type="ECO:0000313" key="1">
    <source>
        <dbReference type="EMBL" id="KAF8571830.1"/>
    </source>
</evidence>
<dbReference type="EMBL" id="JTDF01000302">
    <property type="protein sequence ID" value="KAF8571830.1"/>
    <property type="molecule type" value="Genomic_DNA"/>
</dbReference>
<accession>A0A8T0DW59</accession>
<keyword evidence="2" id="KW-1185">Reference proteome</keyword>
<dbReference type="OrthoDB" id="10424206at2759"/>
<comment type="caution">
    <text evidence="1">The sequence shown here is derived from an EMBL/GenBank/DDBJ whole genome shotgun (WGS) entry which is preliminary data.</text>
</comment>